<gene>
    <name evidence="2" type="ORF">J2Z17_004780</name>
</gene>
<comment type="caution">
    <text evidence="2">The sequence shown here is derived from an EMBL/GenBank/DDBJ whole genome shotgun (WGS) entry which is preliminary data.</text>
</comment>
<dbReference type="RefSeq" id="WP_209949010.1">
    <property type="nucleotide sequence ID" value="NZ_JAGGJU010000016.1"/>
</dbReference>
<proteinExistence type="predicted"/>
<sequence length="82" mass="8988">MSKLTPGEIGNGARQWRSETVLGKGDRQWSDAPSAASPDKRTAIHAKGKHDIQPGGFEVRARVSDRVQRTDFLPMACFHAPC</sequence>
<evidence type="ECO:0000256" key="1">
    <source>
        <dbReference type="SAM" id="MobiDB-lite"/>
    </source>
</evidence>
<accession>A0ABS4E5U3</accession>
<name>A0ABS4E5U3_9HYPH</name>
<evidence type="ECO:0000313" key="3">
    <source>
        <dbReference type="Proteomes" id="UP000759443"/>
    </source>
</evidence>
<reference evidence="2 3" key="1">
    <citation type="submission" date="2021-03" db="EMBL/GenBank/DDBJ databases">
        <title>Genomic Encyclopedia of Type Strains, Phase IV (KMG-IV): sequencing the most valuable type-strain genomes for metagenomic binning, comparative biology and taxonomic classification.</title>
        <authorList>
            <person name="Goeker M."/>
        </authorList>
    </citation>
    <scope>NUCLEOTIDE SEQUENCE [LARGE SCALE GENOMIC DNA]</scope>
    <source>
        <strain evidence="2 3">DSM 21600</strain>
    </source>
</reference>
<protein>
    <submittedName>
        <fullName evidence="2">Uncharacterized protein</fullName>
    </submittedName>
</protein>
<feature type="region of interest" description="Disordered" evidence="1">
    <location>
        <begin position="22"/>
        <end position="52"/>
    </location>
</feature>
<keyword evidence="3" id="KW-1185">Reference proteome</keyword>
<dbReference type="Proteomes" id="UP000759443">
    <property type="component" value="Unassembled WGS sequence"/>
</dbReference>
<evidence type="ECO:0000313" key="2">
    <source>
        <dbReference type="EMBL" id="MBP1853319.1"/>
    </source>
</evidence>
<dbReference type="EMBL" id="JAGGJU010000016">
    <property type="protein sequence ID" value="MBP1853319.1"/>
    <property type="molecule type" value="Genomic_DNA"/>
</dbReference>
<organism evidence="2 3">
    <name type="scientific">Rhizobium halophytocola</name>
    <dbReference type="NCBI Taxonomy" id="735519"/>
    <lineage>
        <taxon>Bacteria</taxon>
        <taxon>Pseudomonadati</taxon>
        <taxon>Pseudomonadota</taxon>
        <taxon>Alphaproteobacteria</taxon>
        <taxon>Hyphomicrobiales</taxon>
        <taxon>Rhizobiaceae</taxon>
        <taxon>Rhizobium/Agrobacterium group</taxon>
        <taxon>Rhizobium</taxon>
    </lineage>
</organism>